<evidence type="ECO:0000313" key="2">
    <source>
        <dbReference type="Proteomes" id="UP000322244"/>
    </source>
</evidence>
<organism evidence="1 2">
    <name type="scientific">Antrihabitans cavernicola</name>
    <dbReference type="NCBI Taxonomy" id="2495913"/>
    <lineage>
        <taxon>Bacteria</taxon>
        <taxon>Bacillati</taxon>
        <taxon>Actinomycetota</taxon>
        <taxon>Actinomycetes</taxon>
        <taxon>Mycobacteriales</taxon>
        <taxon>Nocardiaceae</taxon>
        <taxon>Antrihabitans</taxon>
    </lineage>
</organism>
<evidence type="ECO:0000313" key="1">
    <source>
        <dbReference type="EMBL" id="KAA0021154.1"/>
    </source>
</evidence>
<gene>
    <name evidence="1" type="ORF">FOY51_19750</name>
</gene>
<keyword evidence="2" id="KW-1185">Reference proteome</keyword>
<dbReference type="InterPro" id="IPR036689">
    <property type="entry name" value="ESAT-6-like_sf"/>
</dbReference>
<sequence length="441" mass="45445">MAQSWVGGDIPGLQAMGNTMKPAPDEIRDIVHALSSQADTLVGDANWSGDAAERFLKAWSTNALQAGGLATIVGQFGQTVSDLGDELAQVEADLYNAADAARGKGAQIGPMGEPLPLIIKGDAASPEATAALAAQADYNAAYTSAMQLAQGFRLHAADTLSGIAAAIDSDEKMPWDQRVTVADYVKSLLFVKNDMNNLATKTVPEAITRAHDDLRDARKDMKAERAAYEAKGLKLPIDNPARLSHLDAVGDLKSLETRLAAAEAGKGEIALSRALNTPIGQVDKLVPELGAALPKELNFLKEIPGIDVAASGVAAEFQARDDIEKGWDPGEARAKDYAAAGIGLVGGTAATAGGVAILSAAGITAPAWGVVAGGGLAIVGVGDFAYQGFHEHWSEDIHDHGILAGLGTGVENMGKNAGGDMKGMAVGLWHGATSLWGKATG</sequence>
<comment type="caution">
    <text evidence="1">The sequence shown here is derived from an EMBL/GenBank/DDBJ whole genome shotgun (WGS) entry which is preliminary data.</text>
</comment>
<name>A0A5A7S6N5_9NOCA</name>
<dbReference type="Proteomes" id="UP000322244">
    <property type="component" value="Unassembled WGS sequence"/>
</dbReference>
<protein>
    <recommendedName>
        <fullName evidence="3">WXG100 family type VII secretion target</fullName>
    </recommendedName>
</protein>
<reference evidence="1 2" key="1">
    <citation type="submission" date="2019-07" db="EMBL/GenBank/DDBJ databases">
        <title>Rhodococcus cavernicolus sp. nov., isolated from a cave.</title>
        <authorList>
            <person name="Lee S.D."/>
        </authorList>
    </citation>
    <scope>NUCLEOTIDE SEQUENCE [LARGE SCALE GENOMIC DNA]</scope>
    <source>
        <strain evidence="1 2">C1-24</strain>
    </source>
</reference>
<dbReference type="Gene3D" id="1.10.287.1060">
    <property type="entry name" value="ESAT-6-like"/>
    <property type="match status" value="1"/>
</dbReference>
<accession>A0A5A7S6N5</accession>
<evidence type="ECO:0008006" key="3">
    <source>
        <dbReference type="Google" id="ProtNLM"/>
    </source>
</evidence>
<dbReference type="RefSeq" id="WP_149431987.1">
    <property type="nucleotide sequence ID" value="NZ_VLNY01000011.1"/>
</dbReference>
<dbReference type="AlphaFoldDB" id="A0A5A7S6N5"/>
<dbReference type="SUPFAM" id="SSF140453">
    <property type="entry name" value="EsxAB dimer-like"/>
    <property type="match status" value="1"/>
</dbReference>
<dbReference type="EMBL" id="VLNY01000011">
    <property type="protein sequence ID" value="KAA0021154.1"/>
    <property type="molecule type" value="Genomic_DNA"/>
</dbReference>
<proteinExistence type="predicted"/>
<dbReference type="OrthoDB" id="4578148at2"/>